<evidence type="ECO:0000256" key="1">
    <source>
        <dbReference type="SAM" id="Coils"/>
    </source>
</evidence>
<keyword evidence="3" id="KW-1185">Reference proteome</keyword>
<organism evidence="2 3">
    <name type="scientific">Phytophthora sojae (strain P6497)</name>
    <name type="common">Soybean stem and root rot agent</name>
    <name type="synonym">Phytophthora megasperma f. sp. glycines</name>
    <dbReference type="NCBI Taxonomy" id="1094619"/>
    <lineage>
        <taxon>Eukaryota</taxon>
        <taxon>Sar</taxon>
        <taxon>Stramenopiles</taxon>
        <taxon>Oomycota</taxon>
        <taxon>Peronosporomycetes</taxon>
        <taxon>Peronosporales</taxon>
        <taxon>Peronosporaceae</taxon>
        <taxon>Phytophthora</taxon>
    </lineage>
</organism>
<accession>G4YPG7</accession>
<dbReference type="GeneID" id="20652071"/>
<feature type="non-terminal residue" evidence="2">
    <location>
        <position position="226"/>
    </location>
</feature>
<dbReference type="SMR" id="G4YPG7"/>
<dbReference type="InParanoid" id="G4YPG7"/>
<name>G4YPG7_PHYSP</name>
<dbReference type="AlphaFoldDB" id="G4YPG7"/>
<feature type="coiled-coil region" evidence="1">
    <location>
        <begin position="12"/>
        <end position="42"/>
    </location>
</feature>
<proteinExistence type="predicted"/>
<gene>
    <name evidence="2" type="ORF">PHYSODRAFT_419444</name>
</gene>
<keyword evidence="1" id="KW-0175">Coiled coil</keyword>
<evidence type="ECO:0008006" key="4">
    <source>
        <dbReference type="Google" id="ProtNLM"/>
    </source>
</evidence>
<evidence type="ECO:0000313" key="3">
    <source>
        <dbReference type="Proteomes" id="UP000002640"/>
    </source>
</evidence>
<protein>
    <recommendedName>
        <fullName evidence="4">Bzip transcription factor</fullName>
    </recommendedName>
</protein>
<sequence>RERRRLNQARYRHRQRGLIQRLEEESAQLQEEIERLGAWRQKKLIDAPTYKSLWNIASEYFHLFQRALRPLPAAEHVHGLSFLESVMVPDVISASGSGMYALLDNWVLVSHFFEDIHVDLERMDKASVVATTTTSVTISANALRRAFPHLVNEAEQGESWPPLSIKLLGQRVVMRGSVYFQWNDKATRVAVIQSESDMLSPILNILGNLTDVSRVFDEALISPTFR</sequence>
<reference evidence="2 3" key="1">
    <citation type="journal article" date="2006" name="Science">
        <title>Phytophthora genome sequences uncover evolutionary origins and mechanisms of pathogenesis.</title>
        <authorList>
            <person name="Tyler B.M."/>
            <person name="Tripathy S."/>
            <person name="Zhang X."/>
            <person name="Dehal P."/>
            <person name="Jiang R.H."/>
            <person name="Aerts A."/>
            <person name="Arredondo F.D."/>
            <person name="Baxter L."/>
            <person name="Bensasson D."/>
            <person name="Beynon J.L."/>
            <person name="Chapman J."/>
            <person name="Damasceno C.M."/>
            <person name="Dorrance A.E."/>
            <person name="Dou D."/>
            <person name="Dickerman A.W."/>
            <person name="Dubchak I.L."/>
            <person name="Garbelotto M."/>
            <person name="Gijzen M."/>
            <person name="Gordon S.G."/>
            <person name="Govers F."/>
            <person name="Grunwald N.J."/>
            <person name="Huang W."/>
            <person name="Ivors K.L."/>
            <person name="Jones R.W."/>
            <person name="Kamoun S."/>
            <person name="Krampis K."/>
            <person name="Lamour K.H."/>
            <person name="Lee M.K."/>
            <person name="McDonald W.H."/>
            <person name="Medina M."/>
            <person name="Meijer H.J."/>
            <person name="Nordberg E.K."/>
            <person name="Maclean D.J."/>
            <person name="Ospina-Giraldo M.D."/>
            <person name="Morris P.F."/>
            <person name="Phuntumart V."/>
            <person name="Putnam N.H."/>
            <person name="Rash S."/>
            <person name="Rose J.K."/>
            <person name="Sakihama Y."/>
            <person name="Salamov A.A."/>
            <person name="Savidor A."/>
            <person name="Scheuring C.F."/>
            <person name="Smith B.M."/>
            <person name="Sobral B.W."/>
            <person name="Terry A."/>
            <person name="Torto-Alalibo T.A."/>
            <person name="Win J."/>
            <person name="Xu Z."/>
            <person name="Zhang H."/>
            <person name="Grigoriev I.V."/>
            <person name="Rokhsar D.S."/>
            <person name="Boore J.L."/>
        </authorList>
    </citation>
    <scope>NUCLEOTIDE SEQUENCE [LARGE SCALE GENOMIC DNA]</scope>
    <source>
        <strain evidence="2 3">P6497</strain>
    </source>
</reference>
<dbReference type="EMBL" id="JH159151">
    <property type="protein sequence ID" value="EGZ27947.1"/>
    <property type="molecule type" value="Genomic_DNA"/>
</dbReference>
<dbReference type="RefSeq" id="XP_009515222.1">
    <property type="nucleotide sequence ID" value="XM_009516927.1"/>
</dbReference>
<dbReference type="KEGG" id="psoj:PHYSODRAFT_419444"/>
<evidence type="ECO:0000313" key="2">
    <source>
        <dbReference type="EMBL" id="EGZ27947.1"/>
    </source>
</evidence>
<feature type="non-terminal residue" evidence="2">
    <location>
        <position position="1"/>
    </location>
</feature>
<dbReference type="CDD" id="cd14686">
    <property type="entry name" value="bZIP"/>
    <property type="match status" value="1"/>
</dbReference>
<dbReference type="Proteomes" id="UP000002640">
    <property type="component" value="Unassembled WGS sequence"/>
</dbReference>